<dbReference type="Pfam" id="PF03732">
    <property type="entry name" value="Retrotrans_gag"/>
    <property type="match status" value="1"/>
</dbReference>
<dbReference type="Proteomes" id="UP000037035">
    <property type="component" value="Unassembled WGS sequence"/>
</dbReference>
<feature type="compositionally biased region" description="Pro residues" evidence="1">
    <location>
        <begin position="25"/>
        <end position="38"/>
    </location>
</feature>
<evidence type="ECO:0000259" key="2">
    <source>
        <dbReference type="Pfam" id="PF03732"/>
    </source>
</evidence>
<organism evidence="3 4">
    <name type="scientific">Puccinia sorghi</name>
    <dbReference type="NCBI Taxonomy" id="27349"/>
    <lineage>
        <taxon>Eukaryota</taxon>
        <taxon>Fungi</taxon>
        <taxon>Dikarya</taxon>
        <taxon>Basidiomycota</taxon>
        <taxon>Pucciniomycotina</taxon>
        <taxon>Pucciniomycetes</taxon>
        <taxon>Pucciniales</taxon>
        <taxon>Pucciniaceae</taxon>
        <taxon>Puccinia</taxon>
    </lineage>
</organism>
<accession>A0A0L6UCC5</accession>
<comment type="caution">
    <text evidence="3">The sequence shown here is derived from an EMBL/GenBank/DDBJ whole genome shotgun (WGS) entry which is preliminary data.</text>
</comment>
<feature type="non-terminal residue" evidence="3">
    <location>
        <position position="161"/>
    </location>
</feature>
<feature type="region of interest" description="Disordered" evidence="1">
    <location>
        <begin position="1"/>
        <end position="55"/>
    </location>
</feature>
<evidence type="ECO:0000256" key="1">
    <source>
        <dbReference type="SAM" id="MobiDB-lite"/>
    </source>
</evidence>
<feature type="domain" description="Retrotransposon gag" evidence="2">
    <location>
        <begin position="72"/>
        <end position="160"/>
    </location>
</feature>
<dbReference type="AlphaFoldDB" id="A0A0L6UCC5"/>
<protein>
    <recommendedName>
        <fullName evidence="2">Retrotransposon gag domain-containing protein</fullName>
    </recommendedName>
</protein>
<keyword evidence="4" id="KW-1185">Reference proteome</keyword>
<reference evidence="3 4" key="1">
    <citation type="submission" date="2015-08" db="EMBL/GenBank/DDBJ databases">
        <title>Next Generation Sequencing and Analysis of the Genome of Puccinia sorghi L Schw, the Causal Agent of Maize Common Rust.</title>
        <authorList>
            <person name="Rochi L."/>
            <person name="Burguener G."/>
            <person name="Darino M."/>
            <person name="Turjanski A."/>
            <person name="Kreff E."/>
            <person name="Dieguez M.J."/>
            <person name="Sacco F."/>
        </authorList>
    </citation>
    <scope>NUCLEOTIDE SEQUENCE [LARGE SCALE GENOMIC DNA]</scope>
    <source>
        <strain evidence="3 4">RO10H11247</strain>
    </source>
</reference>
<proteinExistence type="predicted"/>
<sequence length="161" mass="18396">MDALNARLDERRRSNELRPASMPSNIPPPRNQIPPPHPTQSSSPNPNPLTAPKAPLPRCSLPKLLYTRSPTQSRDYAATWCQPYLNRIFNGEPLDWTNFLKDLEASFFDHKRQQQAKVALQNIRQTRTVSNYTQDFNQHACAAGWPDTPLMSLYQNGLKEN</sequence>
<feature type="compositionally biased region" description="Basic and acidic residues" evidence="1">
    <location>
        <begin position="7"/>
        <end position="16"/>
    </location>
</feature>
<evidence type="ECO:0000313" key="4">
    <source>
        <dbReference type="Proteomes" id="UP000037035"/>
    </source>
</evidence>
<name>A0A0L6UCC5_9BASI</name>
<dbReference type="InterPro" id="IPR005162">
    <property type="entry name" value="Retrotrans_gag_dom"/>
</dbReference>
<dbReference type="VEuPathDB" id="FungiDB:VP01_80g2"/>
<dbReference type="EMBL" id="LAVV01013605">
    <property type="protein sequence ID" value="KNZ45445.1"/>
    <property type="molecule type" value="Genomic_DNA"/>
</dbReference>
<evidence type="ECO:0000313" key="3">
    <source>
        <dbReference type="EMBL" id="KNZ45445.1"/>
    </source>
</evidence>
<gene>
    <name evidence="3" type="ORF">VP01_80g2</name>
</gene>